<keyword evidence="4" id="KW-0862">Zinc</keyword>
<feature type="region of interest" description="Disordered" evidence="9">
    <location>
        <begin position="1"/>
        <end position="29"/>
    </location>
</feature>
<evidence type="ECO:0000256" key="5">
    <source>
        <dbReference type="ARBA" id="ARBA00023015"/>
    </source>
</evidence>
<dbReference type="Gene3D" id="3.30.160.60">
    <property type="entry name" value="Classic Zinc Finger"/>
    <property type="match status" value="2"/>
</dbReference>
<sequence>MSTATASSSNNNNNGGTRVHHKPPGRTPKGQHICNYCGKGYARTDNLNRHLKTEHNENPEAFPCPYCTAVSKRKDNLGKHVKQVHDEIECAFDDCEWKDLADRYIQHVLDDHASEIGKRLYDRFRDAYDGDEDPGQGQGVLPIRNNTASHTAQLPIKVVVAATGLEAELEPEDHALLTTKR</sequence>
<gene>
    <name evidence="11" type="ORF">GRF29_28g1739267</name>
</gene>
<keyword evidence="5" id="KW-0805">Transcription regulation</keyword>
<feature type="domain" description="C2H2-type" evidence="10">
    <location>
        <begin position="32"/>
        <end position="59"/>
    </location>
</feature>
<keyword evidence="6" id="KW-0804">Transcription</keyword>
<proteinExistence type="predicted"/>
<dbReference type="PANTHER" id="PTHR46179">
    <property type="entry name" value="ZINC FINGER PROTEIN"/>
    <property type="match status" value="1"/>
</dbReference>
<dbReference type="GO" id="GO:0005634">
    <property type="term" value="C:nucleus"/>
    <property type="evidence" value="ECO:0007669"/>
    <property type="project" value="UniProtKB-SubCell"/>
</dbReference>
<dbReference type="AlphaFoldDB" id="A0AAN6M071"/>
<dbReference type="SMART" id="SM00355">
    <property type="entry name" value="ZnF_C2H2"/>
    <property type="match status" value="3"/>
</dbReference>
<evidence type="ECO:0000256" key="1">
    <source>
        <dbReference type="ARBA" id="ARBA00004123"/>
    </source>
</evidence>
<keyword evidence="7" id="KW-0539">Nucleus</keyword>
<dbReference type="InterPro" id="IPR051061">
    <property type="entry name" value="Zinc_finger_trans_reg"/>
</dbReference>
<evidence type="ECO:0000256" key="9">
    <source>
        <dbReference type="SAM" id="MobiDB-lite"/>
    </source>
</evidence>
<dbReference type="GO" id="GO:0006357">
    <property type="term" value="P:regulation of transcription by RNA polymerase II"/>
    <property type="evidence" value="ECO:0007669"/>
    <property type="project" value="TreeGrafter"/>
</dbReference>
<dbReference type="SUPFAM" id="SSF57667">
    <property type="entry name" value="beta-beta-alpha zinc fingers"/>
    <property type="match status" value="1"/>
</dbReference>
<comment type="caution">
    <text evidence="11">The sequence shown here is derived from an EMBL/GenBank/DDBJ whole genome shotgun (WGS) entry which is preliminary data.</text>
</comment>
<dbReference type="InterPro" id="IPR008598">
    <property type="entry name" value="Di19_Zn-bd"/>
</dbReference>
<keyword evidence="3 8" id="KW-0863">Zinc-finger</keyword>
<reference evidence="11 12" key="1">
    <citation type="submission" date="2021-02" db="EMBL/GenBank/DDBJ databases">
        <title>Genome assembly of Pseudopithomyces chartarum.</title>
        <authorList>
            <person name="Jauregui R."/>
            <person name="Singh J."/>
            <person name="Voisey C."/>
        </authorList>
    </citation>
    <scope>NUCLEOTIDE SEQUENCE [LARGE SCALE GENOMIC DNA]</scope>
    <source>
        <strain evidence="11 12">AGR01</strain>
    </source>
</reference>
<evidence type="ECO:0000256" key="2">
    <source>
        <dbReference type="ARBA" id="ARBA00022723"/>
    </source>
</evidence>
<dbReference type="PANTHER" id="PTHR46179:SF13">
    <property type="entry name" value="C2H2-TYPE DOMAIN-CONTAINING PROTEIN"/>
    <property type="match status" value="1"/>
</dbReference>
<keyword evidence="2" id="KW-0479">Metal-binding</keyword>
<evidence type="ECO:0000256" key="8">
    <source>
        <dbReference type="PROSITE-ProRule" id="PRU00042"/>
    </source>
</evidence>
<dbReference type="PROSITE" id="PS50157">
    <property type="entry name" value="ZINC_FINGER_C2H2_2"/>
    <property type="match status" value="1"/>
</dbReference>
<protein>
    <recommendedName>
        <fullName evidence="10">C2H2-type domain-containing protein</fullName>
    </recommendedName>
</protein>
<comment type="subcellular location">
    <subcellularLocation>
        <location evidence="1">Nucleus</location>
    </subcellularLocation>
</comment>
<evidence type="ECO:0000259" key="10">
    <source>
        <dbReference type="PROSITE" id="PS50157"/>
    </source>
</evidence>
<evidence type="ECO:0000256" key="3">
    <source>
        <dbReference type="ARBA" id="ARBA00022771"/>
    </source>
</evidence>
<dbReference type="EMBL" id="WVTA01000004">
    <property type="protein sequence ID" value="KAK3214015.1"/>
    <property type="molecule type" value="Genomic_DNA"/>
</dbReference>
<accession>A0AAN6M071</accession>
<dbReference type="PROSITE" id="PS00028">
    <property type="entry name" value="ZINC_FINGER_C2H2_1"/>
    <property type="match status" value="1"/>
</dbReference>
<dbReference type="Proteomes" id="UP001280581">
    <property type="component" value="Unassembled WGS sequence"/>
</dbReference>
<name>A0AAN6M071_9PLEO</name>
<organism evidence="11 12">
    <name type="scientific">Pseudopithomyces chartarum</name>
    <dbReference type="NCBI Taxonomy" id="1892770"/>
    <lineage>
        <taxon>Eukaryota</taxon>
        <taxon>Fungi</taxon>
        <taxon>Dikarya</taxon>
        <taxon>Ascomycota</taxon>
        <taxon>Pezizomycotina</taxon>
        <taxon>Dothideomycetes</taxon>
        <taxon>Pleosporomycetidae</taxon>
        <taxon>Pleosporales</taxon>
        <taxon>Massarineae</taxon>
        <taxon>Didymosphaeriaceae</taxon>
        <taxon>Pseudopithomyces</taxon>
    </lineage>
</organism>
<evidence type="ECO:0000256" key="7">
    <source>
        <dbReference type="ARBA" id="ARBA00023242"/>
    </source>
</evidence>
<dbReference type="Pfam" id="PF05605">
    <property type="entry name" value="zf-Di19"/>
    <property type="match status" value="1"/>
</dbReference>
<evidence type="ECO:0000256" key="4">
    <source>
        <dbReference type="ARBA" id="ARBA00022833"/>
    </source>
</evidence>
<dbReference type="GO" id="GO:0008270">
    <property type="term" value="F:zinc ion binding"/>
    <property type="evidence" value="ECO:0007669"/>
    <property type="project" value="UniProtKB-KW"/>
</dbReference>
<dbReference type="InterPro" id="IPR036236">
    <property type="entry name" value="Znf_C2H2_sf"/>
</dbReference>
<feature type="compositionally biased region" description="Low complexity" evidence="9">
    <location>
        <begin position="1"/>
        <end position="14"/>
    </location>
</feature>
<evidence type="ECO:0000256" key="6">
    <source>
        <dbReference type="ARBA" id="ARBA00023163"/>
    </source>
</evidence>
<dbReference type="InterPro" id="IPR013087">
    <property type="entry name" value="Znf_C2H2_type"/>
</dbReference>
<evidence type="ECO:0000313" key="12">
    <source>
        <dbReference type="Proteomes" id="UP001280581"/>
    </source>
</evidence>
<keyword evidence="12" id="KW-1185">Reference proteome</keyword>
<evidence type="ECO:0000313" key="11">
    <source>
        <dbReference type="EMBL" id="KAK3214015.1"/>
    </source>
</evidence>